<dbReference type="EMBL" id="BKCJ011232572">
    <property type="protein sequence ID" value="GFD07607.1"/>
    <property type="molecule type" value="Genomic_DNA"/>
</dbReference>
<keyword evidence="2" id="KW-0808">Transferase</keyword>
<gene>
    <name evidence="2" type="ORF">Tci_879576</name>
</gene>
<feature type="compositionally biased region" description="Basic and acidic residues" evidence="1">
    <location>
        <begin position="1"/>
        <end position="20"/>
    </location>
</feature>
<comment type="caution">
    <text evidence="2">The sequence shown here is derived from an EMBL/GenBank/DDBJ whole genome shotgun (WGS) entry which is preliminary data.</text>
</comment>
<sequence>GKPFNTDHKLNEYKHIEPVKQKKRGLASEQNGVACKEVDELKRQESYGKSSIRRG</sequence>
<evidence type="ECO:0000313" key="2">
    <source>
        <dbReference type="EMBL" id="GFD07607.1"/>
    </source>
</evidence>
<dbReference type="GO" id="GO:0003964">
    <property type="term" value="F:RNA-directed DNA polymerase activity"/>
    <property type="evidence" value="ECO:0007669"/>
    <property type="project" value="UniProtKB-KW"/>
</dbReference>
<feature type="region of interest" description="Disordered" evidence="1">
    <location>
        <begin position="1"/>
        <end position="30"/>
    </location>
</feature>
<feature type="non-terminal residue" evidence="2">
    <location>
        <position position="1"/>
    </location>
</feature>
<protein>
    <submittedName>
        <fullName evidence="2">Reverse transcriptase domain-containing protein</fullName>
    </submittedName>
</protein>
<proteinExistence type="predicted"/>
<accession>A0A699TBQ8</accession>
<keyword evidence="2" id="KW-0695">RNA-directed DNA polymerase</keyword>
<dbReference type="AlphaFoldDB" id="A0A699TBQ8"/>
<evidence type="ECO:0000256" key="1">
    <source>
        <dbReference type="SAM" id="MobiDB-lite"/>
    </source>
</evidence>
<name>A0A699TBQ8_TANCI</name>
<keyword evidence="2" id="KW-0548">Nucleotidyltransferase</keyword>
<reference evidence="2" key="1">
    <citation type="journal article" date="2019" name="Sci. Rep.">
        <title>Draft genome of Tanacetum cinerariifolium, the natural source of mosquito coil.</title>
        <authorList>
            <person name="Yamashiro T."/>
            <person name="Shiraishi A."/>
            <person name="Satake H."/>
            <person name="Nakayama K."/>
        </authorList>
    </citation>
    <scope>NUCLEOTIDE SEQUENCE</scope>
</reference>
<organism evidence="2">
    <name type="scientific">Tanacetum cinerariifolium</name>
    <name type="common">Dalmatian daisy</name>
    <name type="synonym">Chrysanthemum cinerariifolium</name>
    <dbReference type="NCBI Taxonomy" id="118510"/>
    <lineage>
        <taxon>Eukaryota</taxon>
        <taxon>Viridiplantae</taxon>
        <taxon>Streptophyta</taxon>
        <taxon>Embryophyta</taxon>
        <taxon>Tracheophyta</taxon>
        <taxon>Spermatophyta</taxon>
        <taxon>Magnoliopsida</taxon>
        <taxon>eudicotyledons</taxon>
        <taxon>Gunneridae</taxon>
        <taxon>Pentapetalae</taxon>
        <taxon>asterids</taxon>
        <taxon>campanulids</taxon>
        <taxon>Asterales</taxon>
        <taxon>Asteraceae</taxon>
        <taxon>Asteroideae</taxon>
        <taxon>Anthemideae</taxon>
        <taxon>Anthemidinae</taxon>
        <taxon>Tanacetum</taxon>
    </lineage>
</organism>